<reference evidence="5 6" key="1">
    <citation type="submission" date="2016-10" db="EMBL/GenBank/DDBJ databases">
        <title>Complete genome sequences of three Cupriavidus strains isolated from various Malaysian environments.</title>
        <authorList>
            <person name="Abdullah A.A.-A."/>
            <person name="Shafie N.A.H."/>
            <person name="Lau N.S."/>
        </authorList>
    </citation>
    <scope>NUCLEOTIDE SEQUENCE [LARGE SCALE GENOMIC DNA]</scope>
    <source>
        <strain evidence="5 6">USMAA1020</strain>
    </source>
</reference>
<dbReference type="GO" id="GO:0016874">
    <property type="term" value="F:ligase activity"/>
    <property type="evidence" value="ECO:0007669"/>
    <property type="project" value="UniProtKB-KW"/>
</dbReference>
<keyword evidence="6" id="KW-1185">Reference proteome</keyword>
<keyword evidence="1 4" id="KW-0436">Ligase</keyword>
<dbReference type="EMBL" id="CP017754">
    <property type="protein sequence ID" value="AOZ04497.1"/>
    <property type="molecule type" value="Genomic_DNA"/>
</dbReference>
<dbReference type="NCBIfam" id="TIGR02050">
    <property type="entry name" value="gshA_cyan_rel"/>
    <property type="match status" value="1"/>
</dbReference>
<dbReference type="Pfam" id="PF04107">
    <property type="entry name" value="GCS2"/>
    <property type="match status" value="1"/>
</dbReference>
<dbReference type="InterPro" id="IPR011793">
    <property type="entry name" value="YbdK"/>
</dbReference>
<comment type="similarity">
    <text evidence="4">Belongs to the glutamate--cysteine ligase type 2 family. YbdK subfamily.</text>
</comment>
<evidence type="ECO:0000256" key="4">
    <source>
        <dbReference type="HAMAP-Rule" id="MF_01609"/>
    </source>
</evidence>
<organism evidence="5 6">
    <name type="scientific">Cupriavidus malaysiensis</name>
    <dbReference type="NCBI Taxonomy" id="367825"/>
    <lineage>
        <taxon>Bacteria</taxon>
        <taxon>Pseudomonadati</taxon>
        <taxon>Pseudomonadota</taxon>
        <taxon>Betaproteobacteria</taxon>
        <taxon>Burkholderiales</taxon>
        <taxon>Burkholderiaceae</taxon>
        <taxon>Cupriavidus</taxon>
    </lineage>
</organism>
<gene>
    <name evidence="5" type="ORF">BKK80_00575</name>
</gene>
<proteinExistence type="inferred from homology"/>
<keyword evidence="2 4" id="KW-0547">Nucleotide-binding</keyword>
<evidence type="ECO:0000313" key="5">
    <source>
        <dbReference type="EMBL" id="AOZ04497.1"/>
    </source>
</evidence>
<comment type="catalytic activity">
    <reaction evidence="4">
        <text>L-cysteine + L-glutamate + ATP = gamma-L-glutamyl-L-cysteine + ADP + phosphate + H(+)</text>
        <dbReference type="Rhea" id="RHEA:13285"/>
        <dbReference type="ChEBI" id="CHEBI:15378"/>
        <dbReference type="ChEBI" id="CHEBI:29985"/>
        <dbReference type="ChEBI" id="CHEBI:30616"/>
        <dbReference type="ChEBI" id="CHEBI:35235"/>
        <dbReference type="ChEBI" id="CHEBI:43474"/>
        <dbReference type="ChEBI" id="CHEBI:58173"/>
        <dbReference type="ChEBI" id="CHEBI:456216"/>
        <dbReference type="EC" id="6.3.2.2"/>
    </reaction>
</comment>
<evidence type="ECO:0000256" key="2">
    <source>
        <dbReference type="ARBA" id="ARBA00022741"/>
    </source>
</evidence>
<dbReference type="InterPro" id="IPR050141">
    <property type="entry name" value="GCL_type2/YbdK_subfam"/>
</dbReference>
<dbReference type="HAMAP" id="MF_01609">
    <property type="entry name" value="Glu_cys_ligase_2"/>
    <property type="match status" value="1"/>
</dbReference>
<evidence type="ECO:0000313" key="6">
    <source>
        <dbReference type="Proteomes" id="UP000177515"/>
    </source>
</evidence>
<dbReference type="EC" id="6.3.2.2" evidence="4"/>
<protein>
    <recommendedName>
        <fullName evidence="4">Putative glutamate--cysteine ligase 2</fullName>
        <ecNumber evidence="4">6.3.2.2</ecNumber>
    </recommendedName>
    <alternativeName>
        <fullName evidence="4">Gamma-glutamylcysteine synthetase 2</fullName>
        <shortName evidence="4">GCS 2</shortName>
        <shortName evidence="4">Gamma-GCS 2</shortName>
    </alternativeName>
</protein>
<comment type="function">
    <text evidence="4">ATP-dependent carboxylate-amine ligase which exhibits weak glutamate--cysteine ligase activity.</text>
</comment>
<name>A0ABN4TBJ8_9BURK</name>
<accession>A0ABN4TBJ8</accession>
<dbReference type="InterPro" id="IPR006336">
    <property type="entry name" value="GCS2"/>
</dbReference>
<dbReference type="NCBIfam" id="NF010040">
    <property type="entry name" value="PRK13516.1"/>
    <property type="match status" value="1"/>
</dbReference>
<dbReference type="SUPFAM" id="SSF55931">
    <property type="entry name" value="Glutamine synthetase/guanido kinase"/>
    <property type="match status" value="1"/>
</dbReference>
<sequence length="371" mass="41569">MSLESFTHSEALTFGVELELQLVNRHDYDLAPFAPDLLRALKGARHEGDIKPEISPSMIEISTGICHSYAQALDELGTMRDLMVEASHALNLGICGGGTHPFQQWSERTISDSPRYRYISELYGYLAKQFTVFGQHVHIGCPSADESLYLLHAIGRYVPHFIALAASSPYVQGVDTGFASARLNSVSAFPMSGRAPFVLTWDAFTAYFNKMHATGVIESMKDFYWDIRPKPEFGTIEVRVMDTPLTVRQACDIAAYIQALARYLLLARPFMPQEDDYLVYTFNRFQACRFGLEGEYVHPNELTRVPIADHILSICDALVPHAEALGSLEALANIRALAASRSGDQRWLRRTYAESRSLRDTVRQSCDSWAS</sequence>
<keyword evidence="3 4" id="KW-0067">ATP-binding</keyword>
<dbReference type="Proteomes" id="UP000177515">
    <property type="component" value="Chromosome 1"/>
</dbReference>
<evidence type="ECO:0000256" key="1">
    <source>
        <dbReference type="ARBA" id="ARBA00022598"/>
    </source>
</evidence>
<dbReference type="Gene3D" id="3.30.590.20">
    <property type="match status" value="1"/>
</dbReference>
<evidence type="ECO:0000256" key="3">
    <source>
        <dbReference type="ARBA" id="ARBA00022840"/>
    </source>
</evidence>
<dbReference type="PANTHER" id="PTHR36510">
    <property type="entry name" value="GLUTAMATE--CYSTEINE LIGASE 2-RELATED"/>
    <property type="match status" value="1"/>
</dbReference>
<dbReference type="PANTHER" id="PTHR36510:SF1">
    <property type="entry name" value="GLUTAMATE--CYSTEINE LIGASE 2-RELATED"/>
    <property type="match status" value="1"/>
</dbReference>
<dbReference type="RefSeq" id="WP_071010373.1">
    <property type="nucleotide sequence ID" value="NZ_CP017754.1"/>
</dbReference>
<dbReference type="InterPro" id="IPR014746">
    <property type="entry name" value="Gln_synth/guanido_kin_cat_dom"/>
</dbReference>